<comment type="caution">
    <text evidence="1">The sequence shown here is derived from an EMBL/GenBank/DDBJ whole genome shotgun (WGS) entry which is preliminary data.</text>
</comment>
<dbReference type="Proteomes" id="UP000315369">
    <property type="component" value="Unassembled WGS sequence"/>
</dbReference>
<dbReference type="InterPro" id="IPR009211">
    <property type="entry name" value="TagJ"/>
</dbReference>
<protein>
    <recommendedName>
        <fullName evidence="3">Tetratricopeptide repeat protein</fullName>
    </recommendedName>
</protein>
<keyword evidence="2" id="KW-1185">Reference proteome</keyword>
<dbReference type="EMBL" id="VIFM01000113">
    <property type="protein sequence ID" value="TQF13084.1"/>
    <property type="molecule type" value="Genomic_DNA"/>
</dbReference>
<dbReference type="OrthoDB" id="5416084at2"/>
<accession>A0A540WXB0</accession>
<evidence type="ECO:0000313" key="1">
    <source>
        <dbReference type="EMBL" id="TQF13084.1"/>
    </source>
</evidence>
<dbReference type="RefSeq" id="WP_141645206.1">
    <property type="nucleotide sequence ID" value="NZ_VIFM01000113.1"/>
</dbReference>
<dbReference type="SUPFAM" id="SSF144059">
    <property type="entry name" value="ImpE-like"/>
    <property type="match status" value="1"/>
</dbReference>
<name>A0A540WXB0_9BACT</name>
<reference evidence="1 2" key="1">
    <citation type="submission" date="2019-06" db="EMBL/GenBank/DDBJ databases">
        <authorList>
            <person name="Livingstone P."/>
            <person name="Whitworth D."/>
        </authorList>
    </citation>
    <scope>NUCLEOTIDE SEQUENCE [LARGE SCALE GENOMIC DNA]</scope>
    <source>
        <strain evidence="1 2">AM401</strain>
    </source>
</reference>
<evidence type="ECO:0008006" key="3">
    <source>
        <dbReference type="Google" id="ProtNLM"/>
    </source>
</evidence>
<dbReference type="Pfam" id="PF07024">
    <property type="entry name" value="ImpE"/>
    <property type="match status" value="1"/>
</dbReference>
<evidence type="ECO:0000313" key="2">
    <source>
        <dbReference type="Proteomes" id="UP000315369"/>
    </source>
</evidence>
<dbReference type="AlphaFoldDB" id="A0A540WXB0"/>
<proteinExistence type="predicted"/>
<gene>
    <name evidence="1" type="ORF">FJV41_25795</name>
</gene>
<organism evidence="1 2">
    <name type="scientific">Myxococcus llanfairpwllgwyngyllgogerychwyrndrobwllllantysiliogogogochensis</name>
    <dbReference type="NCBI Taxonomy" id="2590453"/>
    <lineage>
        <taxon>Bacteria</taxon>
        <taxon>Pseudomonadati</taxon>
        <taxon>Myxococcota</taxon>
        <taxon>Myxococcia</taxon>
        <taxon>Myxococcales</taxon>
        <taxon>Cystobacterineae</taxon>
        <taxon>Myxococcaceae</taxon>
        <taxon>Myxococcus</taxon>
    </lineage>
</organism>
<sequence length="298" mass="33113">MKQIEQHLAEGSFQEALQLIDAELSKAPSGERLLMAFNVRVRLEDYDGALRALEELEKLEPEVSEGVTFLHHCAELERLHSLRRKDAVRAKERGALQAPQPFSRAYLQAAVSHAKGEFSDAARALEEGARSAPKTSGMLTRTNGVRVRFSDLTDSDELTGPHLPCFQGGTVLDVPFSELRSIQFEKPQSSMDVVWLPAQFQTLDGREVETRVPSLYPGSGLHDHAPIRLGEMTAWHHDPHGYAVAFGQRDFKLTHEDGGMGMVGLLQVARIDFDDASRPMSGKPQPQAKKSFWSKLFG</sequence>